<dbReference type="PANTHER" id="PTHR24421">
    <property type="entry name" value="NITRATE/NITRITE SENSOR PROTEIN NARX-RELATED"/>
    <property type="match status" value="1"/>
</dbReference>
<evidence type="ECO:0000256" key="9">
    <source>
        <dbReference type="ARBA" id="ARBA00023012"/>
    </source>
</evidence>
<dbReference type="InterPro" id="IPR050482">
    <property type="entry name" value="Sensor_HK_TwoCompSys"/>
</dbReference>
<evidence type="ECO:0000256" key="4">
    <source>
        <dbReference type="ARBA" id="ARBA00022553"/>
    </source>
</evidence>
<dbReference type="InterPro" id="IPR011712">
    <property type="entry name" value="Sig_transdc_His_kin_sub3_dim/P"/>
</dbReference>
<dbReference type="Pfam" id="PF07730">
    <property type="entry name" value="HisKA_3"/>
    <property type="match status" value="1"/>
</dbReference>
<keyword evidence="8" id="KW-0067">ATP-binding</keyword>
<keyword evidence="11" id="KW-1133">Transmembrane helix</keyword>
<dbReference type="GO" id="GO:0046983">
    <property type="term" value="F:protein dimerization activity"/>
    <property type="evidence" value="ECO:0007669"/>
    <property type="project" value="InterPro"/>
</dbReference>
<evidence type="ECO:0000256" key="11">
    <source>
        <dbReference type="SAM" id="Phobius"/>
    </source>
</evidence>
<dbReference type="Gene3D" id="6.10.340.10">
    <property type="match status" value="1"/>
</dbReference>
<dbReference type="STRING" id="1177982.SAMN04489711_10360"/>
<dbReference type="AlphaFoldDB" id="A0A1I2BNR5"/>
<keyword evidence="10" id="KW-0175">Coiled coil</keyword>
<evidence type="ECO:0000313" key="14">
    <source>
        <dbReference type="Proteomes" id="UP000199119"/>
    </source>
</evidence>
<feature type="transmembrane region" description="Helical" evidence="11">
    <location>
        <begin position="293"/>
        <end position="315"/>
    </location>
</feature>
<evidence type="ECO:0000256" key="8">
    <source>
        <dbReference type="ARBA" id="ARBA00022840"/>
    </source>
</evidence>
<evidence type="ECO:0000256" key="7">
    <source>
        <dbReference type="ARBA" id="ARBA00022777"/>
    </source>
</evidence>
<evidence type="ECO:0000256" key="10">
    <source>
        <dbReference type="SAM" id="Coils"/>
    </source>
</evidence>
<organism evidence="13 14">
    <name type="scientific">Paracidovorax wautersii</name>
    <dbReference type="NCBI Taxonomy" id="1177982"/>
    <lineage>
        <taxon>Bacteria</taxon>
        <taxon>Pseudomonadati</taxon>
        <taxon>Pseudomonadota</taxon>
        <taxon>Betaproteobacteria</taxon>
        <taxon>Burkholderiales</taxon>
        <taxon>Comamonadaceae</taxon>
        <taxon>Paracidovorax</taxon>
    </lineage>
</organism>
<dbReference type="EMBL" id="FONX01000003">
    <property type="protein sequence ID" value="SFE56890.1"/>
    <property type="molecule type" value="Genomic_DNA"/>
</dbReference>
<dbReference type="Gene3D" id="1.20.5.1930">
    <property type="match status" value="1"/>
</dbReference>
<dbReference type="RefSeq" id="WP_092938283.1">
    <property type="nucleotide sequence ID" value="NZ_FONX01000003.1"/>
</dbReference>
<keyword evidence="5" id="KW-0808">Transferase</keyword>
<dbReference type="GO" id="GO:0005524">
    <property type="term" value="F:ATP binding"/>
    <property type="evidence" value="ECO:0007669"/>
    <property type="project" value="UniProtKB-KW"/>
</dbReference>
<feature type="coiled-coil region" evidence="10">
    <location>
        <begin position="353"/>
        <end position="391"/>
    </location>
</feature>
<dbReference type="Pfam" id="PF02518">
    <property type="entry name" value="HATPase_c"/>
    <property type="match status" value="1"/>
</dbReference>
<dbReference type="EC" id="2.7.13.3" evidence="3"/>
<comment type="catalytic activity">
    <reaction evidence="1">
        <text>ATP + protein L-histidine = ADP + protein N-phospho-L-histidine.</text>
        <dbReference type="EC" id="2.7.13.3"/>
    </reaction>
</comment>
<keyword evidence="6" id="KW-0547">Nucleotide-binding</keyword>
<dbReference type="GO" id="GO:0016020">
    <property type="term" value="C:membrane"/>
    <property type="evidence" value="ECO:0007669"/>
    <property type="project" value="UniProtKB-SubCell"/>
</dbReference>
<keyword evidence="11" id="KW-0472">Membrane</keyword>
<dbReference type="Pfam" id="PF00672">
    <property type="entry name" value="HAMP"/>
    <property type="match status" value="1"/>
</dbReference>
<keyword evidence="9" id="KW-0902">Two-component regulatory system</keyword>
<evidence type="ECO:0000256" key="3">
    <source>
        <dbReference type="ARBA" id="ARBA00012438"/>
    </source>
</evidence>
<evidence type="ECO:0000256" key="1">
    <source>
        <dbReference type="ARBA" id="ARBA00000085"/>
    </source>
</evidence>
<dbReference type="SMART" id="SM00304">
    <property type="entry name" value="HAMP"/>
    <property type="match status" value="1"/>
</dbReference>
<dbReference type="Proteomes" id="UP000199119">
    <property type="component" value="Unassembled WGS sequence"/>
</dbReference>
<name>A0A1I2BNR5_9BURK</name>
<dbReference type="CDD" id="cd16917">
    <property type="entry name" value="HATPase_UhpB-NarQ-NarX-like"/>
    <property type="match status" value="1"/>
</dbReference>
<keyword evidence="4" id="KW-0597">Phosphoprotein</keyword>
<evidence type="ECO:0000313" key="13">
    <source>
        <dbReference type="EMBL" id="SFE56890.1"/>
    </source>
</evidence>
<evidence type="ECO:0000259" key="12">
    <source>
        <dbReference type="PROSITE" id="PS50885"/>
    </source>
</evidence>
<proteinExistence type="predicted"/>
<dbReference type="InterPro" id="IPR003594">
    <property type="entry name" value="HATPase_dom"/>
</dbReference>
<evidence type="ECO:0000256" key="6">
    <source>
        <dbReference type="ARBA" id="ARBA00022741"/>
    </source>
</evidence>
<dbReference type="Gene3D" id="3.30.565.10">
    <property type="entry name" value="Histidine kinase-like ATPase, C-terminal domain"/>
    <property type="match status" value="1"/>
</dbReference>
<gene>
    <name evidence="13" type="ORF">SAMN04489711_10360</name>
</gene>
<accession>A0A1I2BNR5</accession>
<dbReference type="GO" id="GO:0000155">
    <property type="term" value="F:phosphorelay sensor kinase activity"/>
    <property type="evidence" value="ECO:0007669"/>
    <property type="project" value="InterPro"/>
</dbReference>
<dbReference type="InterPro" id="IPR036890">
    <property type="entry name" value="HATPase_C_sf"/>
</dbReference>
<feature type="domain" description="HAMP" evidence="12">
    <location>
        <begin position="313"/>
        <end position="365"/>
    </location>
</feature>
<keyword evidence="14" id="KW-1185">Reference proteome</keyword>
<evidence type="ECO:0000256" key="5">
    <source>
        <dbReference type="ARBA" id="ARBA00022679"/>
    </source>
</evidence>
<comment type="subcellular location">
    <subcellularLocation>
        <location evidence="2">Membrane</location>
    </subcellularLocation>
</comment>
<dbReference type="PANTHER" id="PTHR24421:SF10">
    <property type="entry name" value="NITRATE_NITRITE SENSOR PROTEIN NARQ"/>
    <property type="match status" value="1"/>
</dbReference>
<dbReference type="InterPro" id="IPR003660">
    <property type="entry name" value="HAMP_dom"/>
</dbReference>
<dbReference type="SUPFAM" id="SSF55874">
    <property type="entry name" value="ATPase domain of HSP90 chaperone/DNA topoisomerase II/histidine kinase"/>
    <property type="match status" value="1"/>
</dbReference>
<sequence>MQSSSLPPRATASFAAWLGWLDPRRYLAAAIGWSMLAVVALASVVAGQLASSDAEQAARVATQGLMGQFARQVERGLDMDLRLRLAVLQVTAGQVAVSGQGPGAAEALQLEPSLQPHLAALRAQFPEFAWLAVVDAGGEVVAQAGTPQGAAPLGRSQWRAVRDAAPFLGHAAGGEGPRGRILDAVVPIAQGRLLAGQLAWDWLERQGRDLAAGLGAQSPPELLLIGRDGYVLLGPPAWAGRSAQGADLTEGGRFVVGRQGPDEAVLGGPGWTVVVRQPAGIALRGDEQLRSTVLLTVLLAGLLAACSAPLLTRWLTRRLNTLAVQAQQIRDGLRSDIEPPRGQDEVGRIGAAMAGLIAQLQAEKAALAALNAELDERVAERTARIQRMSEEARHAAVTRERLRLARDLHDTLAHSLMALLQQIRLVRKLQGRMAPEELAAELGRAEEVAASGLADARAAITQMRHGTVREKGLAAALRDLLGRFGERTGLATEFSFAGAAADLADERAETIYRIAEEALRNVERHAQARGVVVALGAEGERAVLSVRDDGAGFDPQAPHAGHYGLVGIEEQAALIGAALAIDSRPGAGTELRLSFAP</sequence>
<keyword evidence="7" id="KW-0418">Kinase</keyword>
<evidence type="ECO:0000256" key="2">
    <source>
        <dbReference type="ARBA" id="ARBA00004370"/>
    </source>
</evidence>
<dbReference type="Gene3D" id="3.30.450.20">
    <property type="entry name" value="PAS domain"/>
    <property type="match status" value="1"/>
</dbReference>
<dbReference type="OrthoDB" id="176203at2"/>
<keyword evidence="11" id="KW-0812">Transmembrane</keyword>
<reference evidence="14" key="1">
    <citation type="submission" date="2016-10" db="EMBL/GenBank/DDBJ databases">
        <authorList>
            <person name="Varghese N."/>
            <person name="Submissions S."/>
        </authorList>
    </citation>
    <scope>NUCLEOTIDE SEQUENCE [LARGE SCALE GENOMIC DNA]</scope>
    <source>
        <strain evidence="14">DSM 27981</strain>
    </source>
</reference>
<protein>
    <recommendedName>
        <fullName evidence="3">histidine kinase</fullName>
        <ecNumber evidence="3">2.7.13.3</ecNumber>
    </recommendedName>
</protein>
<dbReference type="PROSITE" id="PS50885">
    <property type="entry name" value="HAMP"/>
    <property type="match status" value="1"/>
</dbReference>
<feature type="transmembrane region" description="Helical" evidence="11">
    <location>
        <begin position="26"/>
        <end position="46"/>
    </location>
</feature>